<evidence type="ECO:0000313" key="2">
    <source>
        <dbReference type="Proteomes" id="UP001060085"/>
    </source>
</evidence>
<keyword evidence="2" id="KW-1185">Reference proteome</keyword>
<proteinExistence type="predicted"/>
<name>A0ACC0AR66_CATRO</name>
<protein>
    <submittedName>
        <fullName evidence="1">Uncharacterized protein</fullName>
    </submittedName>
</protein>
<gene>
    <name evidence="1" type="ORF">M9H77_21800</name>
</gene>
<comment type="caution">
    <text evidence="1">The sequence shown here is derived from an EMBL/GenBank/DDBJ whole genome shotgun (WGS) entry which is preliminary data.</text>
</comment>
<reference evidence="2" key="1">
    <citation type="journal article" date="2023" name="Nat. Plants">
        <title>Single-cell RNA sequencing provides a high-resolution roadmap for understanding the multicellular compartmentation of specialized metabolism.</title>
        <authorList>
            <person name="Sun S."/>
            <person name="Shen X."/>
            <person name="Li Y."/>
            <person name="Li Y."/>
            <person name="Wang S."/>
            <person name="Li R."/>
            <person name="Zhang H."/>
            <person name="Shen G."/>
            <person name="Guo B."/>
            <person name="Wei J."/>
            <person name="Xu J."/>
            <person name="St-Pierre B."/>
            <person name="Chen S."/>
            <person name="Sun C."/>
        </authorList>
    </citation>
    <scope>NUCLEOTIDE SEQUENCE [LARGE SCALE GENOMIC DNA]</scope>
</reference>
<evidence type="ECO:0000313" key="1">
    <source>
        <dbReference type="EMBL" id="KAI5662477.1"/>
    </source>
</evidence>
<dbReference type="EMBL" id="CM044705">
    <property type="protein sequence ID" value="KAI5662477.1"/>
    <property type="molecule type" value="Genomic_DNA"/>
</dbReference>
<accession>A0ACC0AR66</accession>
<organism evidence="1 2">
    <name type="scientific">Catharanthus roseus</name>
    <name type="common">Madagascar periwinkle</name>
    <name type="synonym">Vinca rosea</name>
    <dbReference type="NCBI Taxonomy" id="4058"/>
    <lineage>
        <taxon>Eukaryota</taxon>
        <taxon>Viridiplantae</taxon>
        <taxon>Streptophyta</taxon>
        <taxon>Embryophyta</taxon>
        <taxon>Tracheophyta</taxon>
        <taxon>Spermatophyta</taxon>
        <taxon>Magnoliopsida</taxon>
        <taxon>eudicotyledons</taxon>
        <taxon>Gunneridae</taxon>
        <taxon>Pentapetalae</taxon>
        <taxon>asterids</taxon>
        <taxon>lamiids</taxon>
        <taxon>Gentianales</taxon>
        <taxon>Apocynaceae</taxon>
        <taxon>Rauvolfioideae</taxon>
        <taxon>Vinceae</taxon>
        <taxon>Catharanthinae</taxon>
        <taxon>Catharanthus</taxon>
    </lineage>
</organism>
<sequence>MLNYKEHPSKRTCQIFGLEMDSHNFGPLHVIGFTTVCNSSFLLSLLPSDSDSLDTTYSSSEWSFSSSSSSTVMYNIDGSSETICVTAVTCSIMFIVFVSCVIEIVCRWSIMNSTST</sequence>
<dbReference type="Proteomes" id="UP001060085">
    <property type="component" value="Linkage Group LG05"/>
</dbReference>